<dbReference type="InterPro" id="IPR011006">
    <property type="entry name" value="CheY-like_superfamily"/>
</dbReference>
<comment type="caution">
    <text evidence="11">The sequence shown here is derived from an EMBL/GenBank/DDBJ whole genome shotgun (WGS) entry which is preliminary data.</text>
</comment>
<keyword evidence="3 6" id="KW-0597">Phosphoprotein</keyword>
<dbReference type="InterPro" id="IPR001789">
    <property type="entry name" value="Sig_transdc_resp-reg_receiver"/>
</dbReference>
<gene>
    <name evidence="11" type="ORF">GCM10009114_34750</name>
</gene>
<dbReference type="CDD" id="cd00082">
    <property type="entry name" value="HisKA"/>
    <property type="match status" value="1"/>
</dbReference>
<dbReference type="SMART" id="SM00448">
    <property type="entry name" value="REC"/>
    <property type="match status" value="1"/>
</dbReference>
<dbReference type="InterPro" id="IPR036097">
    <property type="entry name" value="HisK_dim/P_sf"/>
</dbReference>
<evidence type="ECO:0000256" key="4">
    <source>
        <dbReference type="ARBA" id="ARBA00023015"/>
    </source>
</evidence>
<dbReference type="InterPro" id="IPR003661">
    <property type="entry name" value="HisK_dim/P_dom"/>
</dbReference>
<evidence type="ECO:0000313" key="12">
    <source>
        <dbReference type="Proteomes" id="UP001500359"/>
    </source>
</evidence>
<evidence type="ECO:0000259" key="10">
    <source>
        <dbReference type="PROSITE" id="PS50110"/>
    </source>
</evidence>
<evidence type="ECO:0000259" key="8">
    <source>
        <dbReference type="PROSITE" id="PS01124"/>
    </source>
</evidence>
<dbReference type="SUPFAM" id="SSF55874">
    <property type="entry name" value="ATPase domain of HSP90 chaperone/DNA topoisomerase II/histidine kinase"/>
    <property type="match status" value="1"/>
</dbReference>
<dbReference type="Gene3D" id="1.10.10.60">
    <property type="entry name" value="Homeodomain-like"/>
    <property type="match status" value="1"/>
</dbReference>
<comment type="catalytic activity">
    <reaction evidence="1">
        <text>ATP + protein L-histidine = ADP + protein N-phospho-L-histidine.</text>
        <dbReference type="EC" id="2.7.13.3"/>
    </reaction>
</comment>
<name>A0ABN1LSY3_9ALTE</name>
<dbReference type="InterPro" id="IPR015943">
    <property type="entry name" value="WD40/YVTN_repeat-like_dom_sf"/>
</dbReference>
<dbReference type="InterPro" id="IPR009057">
    <property type="entry name" value="Homeodomain-like_sf"/>
</dbReference>
<dbReference type="CDD" id="cd00075">
    <property type="entry name" value="HATPase"/>
    <property type="match status" value="1"/>
</dbReference>
<dbReference type="InterPro" id="IPR013783">
    <property type="entry name" value="Ig-like_fold"/>
</dbReference>
<dbReference type="PANTHER" id="PTHR43547:SF2">
    <property type="entry name" value="HYBRID SIGNAL TRANSDUCTION HISTIDINE KINASE C"/>
    <property type="match status" value="1"/>
</dbReference>
<keyword evidence="12" id="KW-1185">Reference proteome</keyword>
<dbReference type="PRINTS" id="PR00344">
    <property type="entry name" value="BCTRLSENSOR"/>
</dbReference>
<sequence>MILKTSRMLTILRHFRLQVNIYLSLVICLTISTYADSFESSYEIDGQSTGLIYTVFQGKNAIWIGGENGLFRLTGTYSEFYSTTFWPFDGYDIEGVVEDEKGRLWLSFFGNGIVVFNPTEQKYTHLTLSSGLNSNTCLEIRILNGNIAVNCVNTLSIIDVNTLKVTNFNEAPASKILDISSLQTRNNKAYFANSLNKIYVLENSKLKNIELGEEIEIVSSFFVDGDETIWVSTGEGLHQVKGETVQRVLELDYKQEITYLNAFNKDNLIYFSNGFNLFNTTTSKVTKINSISSASQIALEEVYDLTRTVNENILFSAPLIGIGYFNNLFLSLDKLPYIEKRGKNIQASLGWDDTSIIIAHNNNIYIYQIALNKFTLLLADVGVITAIARDKSGEHLYLGVENMGVLLFEVTRNSNFQLDFLNIFPIKQGLISDIKTSSSGLVYFSVIEAAEKGLYIYDSGKVIPIDEFKGIDIDTILINKQKEVLLSTRNSGILSYKANKTIKNSIKKGFINNCLIEDSAGTIWLCTDGAGLAYVDESNNELVFVDPKFTGGSRHIRELVEDSEGYLWVMTNQGLIRYDHSNASSIKLGKEDGINDVDFEITASINLSNDRILVAGDSQNYIINTKLANHYLDQRLGMTTNTVFVDLTVRNREVSGVQSRKPALYSSISTSDNLEFSNDDFLMTLTFAANNFIDREILGFEYRLVGLDSSWVAANAKESSATYSTLPSGDYEFQVRVVDPKSTASQPISSLNFTMLPPFWQTWQAYVIYIIVLTLTIVTFFKLRTIKLARENSRLESSVLERTIKLASSENKIGKLLQHKELLFANASHEIRTPLALISGPLEKLSNMAIGEQAIKYIEMAKQNSMRLSKLADEILDLSKVDSKKINEKTKYNLHASINVVLESFKPLTLLKQQTLLIENNAEGVGSYLTDSLEKIMSNLLINASKYSPSNTEVIVKATTRNDELEIVIADCGAGIKEQDLEKMFERYTRLDNASDTDGTGLGLAVVKELVIANNGLIEVESKLNGGTRFIVRLPVCDPSEIDDLGDVISEPKVFADELCVQNSITPLPILEDGNLQLPTILIVEDNIDMRTYVSNLLSEQYQCETAKDGQEGFEKSLALLPDLIVSDLMMPKLNGFEFTKAIREHELTCHIPIIMLTAKGDDETRIEGWTYQVDELMTKPFTNEELIARIANLLAIRRNISNRFTHSSNKEDSNPFLLCDSEYYSERDRRFFDKFLNWIDNSYTNDKVTRKQAADALAVSERQLNRKLDALVGSSFNELLKKYRLSEAKKLLIEGRQISLVAYESGFSSPSYFSTCFKEEFGMSPKAFVESL</sequence>
<dbReference type="InterPro" id="IPR011123">
    <property type="entry name" value="Y_Y_Y"/>
</dbReference>
<feature type="domain" description="HTH araC/xylS-type" evidence="8">
    <location>
        <begin position="1234"/>
        <end position="1332"/>
    </location>
</feature>
<dbReference type="Gene3D" id="3.40.50.2300">
    <property type="match status" value="1"/>
</dbReference>
<dbReference type="SMART" id="SM00342">
    <property type="entry name" value="HTH_ARAC"/>
    <property type="match status" value="1"/>
</dbReference>
<dbReference type="InterPro" id="IPR003594">
    <property type="entry name" value="HATPase_dom"/>
</dbReference>
<dbReference type="PANTHER" id="PTHR43547">
    <property type="entry name" value="TWO-COMPONENT HISTIDINE KINASE"/>
    <property type="match status" value="1"/>
</dbReference>
<dbReference type="CDD" id="cd17574">
    <property type="entry name" value="REC_OmpR"/>
    <property type="match status" value="1"/>
</dbReference>
<evidence type="ECO:0000256" key="7">
    <source>
        <dbReference type="SAM" id="Phobius"/>
    </source>
</evidence>
<dbReference type="SMART" id="SM00388">
    <property type="entry name" value="HisKA"/>
    <property type="match status" value="1"/>
</dbReference>
<reference evidence="11 12" key="1">
    <citation type="journal article" date="2019" name="Int. J. Syst. Evol. Microbiol.">
        <title>The Global Catalogue of Microorganisms (GCM) 10K type strain sequencing project: providing services to taxonomists for standard genome sequencing and annotation.</title>
        <authorList>
            <consortium name="The Broad Institute Genomics Platform"/>
            <consortium name="The Broad Institute Genome Sequencing Center for Infectious Disease"/>
            <person name="Wu L."/>
            <person name="Ma J."/>
        </authorList>
    </citation>
    <scope>NUCLEOTIDE SEQUENCE [LARGE SCALE GENOMIC DNA]</scope>
    <source>
        <strain evidence="11 12">JCM 15896</strain>
    </source>
</reference>
<dbReference type="Pfam" id="PF00512">
    <property type="entry name" value="HisKA"/>
    <property type="match status" value="1"/>
</dbReference>
<dbReference type="InterPro" id="IPR036890">
    <property type="entry name" value="HATPase_C_sf"/>
</dbReference>
<dbReference type="SUPFAM" id="SSF63829">
    <property type="entry name" value="Calcium-dependent phosphotriesterase"/>
    <property type="match status" value="2"/>
</dbReference>
<dbReference type="PROSITE" id="PS50109">
    <property type="entry name" value="HIS_KIN"/>
    <property type="match status" value="1"/>
</dbReference>
<keyword evidence="7" id="KW-1133">Transmembrane helix</keyword>
<evidence type="ECO:0000256" key="2">
    <source>
        <dbReference type="ARBA" id="ARBA00012438"/>
    </source>
</evidence>
<dbReference type="SUPFAM" id="SSF52172">
    <property type="entry name" value="CheY-like"/>
    <property type="match status" value="1"/>
</dbReference>
<dbReference type="SUPFAM" id="SSF47384">
    <property type="entry name" value="Homodimeric domain of signal transducing histidine kinase"/>
    <property type="match status" value="1"/>
</dbReference>
<dbReference type="Gene3D" id="3.30.565.10">
    <property type="entry name" value="Histidine kinase-like ATPase, C-terminal domain"/>
    <property type="match status" value="1"/>
</dbReference>
<dbReference type="InterPro" id="IPR004358">
    <property type="entry name" value="Sig_transdc_His_kin-like_C"/>
</dbReference>
<dbReference type="EMBL" id="BAAAFD010000014">
    <property type="protein sequence ID" value="GAA0859828.1"/>
    <property type="molecule type" value="Genomic_DNA"/>
</dbReference>
<dbReference type="EC" id="2.7.13.3" evidence="2"/>
<dbReference type="Gene3D" id="2.130.10.10">
    <property type="entry name" value="YVTN repeat-like/Quinoprotein amine dehydrogenase"/>
    <property type="match status" value="2"/>
</dbReference>
<keyword evidence="7" id="KW-0472">Membrane</keyword>
<evidence type="ECO:0000259" key="9">
    <source>
        <dbReference type="PROSITE" id="PS50109"/>
    </source>
</evidence>
<accession>A0ABN1LSY3</accession>
<feature type="domain" description="Histidine kinase" evidence="9">
    <location>
        <begin position="826"/>
        <end position="1038"/>
    </location>
</feature>
<keyword evidence="7" id="KW-0812">Transmembrane</keyword>
<keyword evidence="5" id="KW-0804">Transcription</keyword>
<feature type="modified residue" description="4-aspartylphosphate" evidence="6">
    <location>
        <position position="1128"/>
    </location>
</feature>
<feature type="transmembrane region" description="Helical" evidence="7">
    <location>
        <begin position="763"/>
        <end position="781"/>
    </location>
</feature>
<dbReference type="PROSITE" id="PS01124">
    <property type="entry name" value="HTH_ARAC_FAMILY_2"/>
    <property type="match status" value="1"/>
</dbReference>
<evidence type="ECO:0000256" key="5">
    <source>
        <dbReference type="ARBA" id="ARBA00023163"/>
    </source>
</evidence>
<dbReference type="Gene3D" id="2.60.40.10">
    <property type="entry name" value="Immunoglobulins"/>
    <property type="match status" value="1"/>
</dbReference>
<dbReference type="SUPFAM" id="SSF46689">
    <property type="entry name" value="Homeodomain-like"/>
    <property type="match status" value="1"/>
</dbReference>
<dbReference type="Proteomes" id="UP001500359">
    <property type="component" value="Unassembled WGS sequence"/>
</dbReference>
<dbReference type="SMART" id="SM00387">
    <property type="entry name" value="HATPase_c"/>
    <property type="match status" value="1"/>
</dbReference>
<keyword evidence="4" id="KW-0805">Transcription regulation</keyword>
<evidence type="ECO:0000256" key="1">
    <source>
        <dbReference type="ARBA" id="ARBA00000085"/>
    </source>
</evidence>
<dbReference type="PROSITE" id="PS50110">
    <property type="entry name" value="RESPONSE_REGULATORY"/>
    <property type="match status" value="1"/>
</dbReference>
<evidence type="ECO:0000313" key="11">
    <source>
        <dbReference type="EMBL" id="GAA0859828.1"/>
    </source>
</evidence>
<protein>
    <recommendedName>
        <fullName evidence="2">histidine kinase</fullName>
        <ecNumber evidence="2">2.7.13.3</ecNumber>
    </recommendedName>
</protein>
<feature type="domain" description="Response regulatory" evidence="10">
    <location>
        <begin position="1080"/>
        <end position="1195"/>
    </location>
</feature>
<proteinExistence type="predicted"/>
<evidence type="ECO:0000256" key="3">
    <source>
        <dbReference type="ARBA" id="ARBA00022553"/>
    </source>
</evidence>
<evidence type="ECO:0000256" key="6">
    <source>
        <dbReference type="PROSITE-ProRule" id="PRU00169"/>
    </source>
</evidence>
<dbReference type="Pfam" id="PF07495">
    <property type="entry name" value="Y_Y_Y"/>
    <property type="match status" value="1"/>
</dbReference>
<dbReference type="InterPro" id="IPR005467">
    <property type="entry name" value="His_kinase_dom"/>
</dbReference>
<organism evidence="11 12">
    <name type="scientific">Aliiglaciecola litoralis</name>
    <dbReference type="NCBI Taxonomy" id="582857"/>
    <lineage>
        <taxon>Bacteria</taxon>
        <taxon>Pseudomonadati</taxon>
        <taxon>Pseudomonadota</taxon>
        <taxon>Gammaproteobacteria</taxon>
        <taxon>Alteromonadales</taxon>
        <taxon>Alteromonadaceae</taxon>
        <taxon>Aliiglaciecola</taxon>
    </lineage>
</organism>
<dbReference type="InterPro" id="IPR018060">
    <property type="entry name" value="HTH_AraC"/>
</dbReference>
<dbReference type="Pfam" id="PF02518">
    <property type="entry name" value="HATPase_c"/>
    <property type="match status" value="1"/>
</dbReference>
<dbReference type="Gene3D" id="1.10.287.130">
    <property type="match status" value="1"/>
</dbReference>
<dbReference type="Pfam" id="PF00072">
    <property type="entry name" value="Response_reg"/>
    <property type="match status" value="1"/>
</dbReference>
<dbReference type="Pfam" id="PF12833">
    <property type="entry name" value="HTH_18"/>
    <property type="match status" value="1"/>
</dbReference>